<name>A0A5P8M6C6_9LACO</name>
<dbReference type="InterPro" id="IPR016181">
    <property type="entry name" value="Acyl_CoA_acyltransferase"/>
</dbReference>
<dbReference type="Gene3D" id="3.40.630.30">
    <property type="match status" value="1"/>
</dbReference>
<evidence type="ECO:0000313" key="2">
    <source>
        <dbReference type="EMBL" id="QFR24058.1"/>
    </source>
</evidence>
<dbReference type="KEGG" id="lhb:D1010_12070"/>
<dbReference type="EMBL" id="CP045143">
    <property type="protein sequence ID" value="QFR24058.1"/>
    <property type="molecule type" value="Genomic_DNA"/>
</dbReference>
<keyword evidence="2" id="KW-0808">Transferase</keyword>
<reference evidence="2 3" key="1">
    <citation type="submission" date="2019-10" db="EMBL/GenBank/DDBJ databases">
        <title>The completed genome of Lactobacillus harbinensis M1.</title>
        <authorList>
            <person name="Zheng Y."/>
        </authorList>
    </citation>
    <scope>NUCLEOTIDE SEQUENCE [LARGE SCALE GENOMIC DNA]</scope>
    <source>
        <strain evidence="2 3">M1</strain>
    </source>
</reference>
<sequence>MDKALEESWFSQCLVNLLHDTTAPFRINSYHLIVAQSPRCLEDTMENTVRLRQFEEKDAADLFDWGSKVNFSPAVNFYPVRSLTDAQFRVHAFAQDDQIQAIVVNRHNVGYLELLAHDDRVSEVGLIIDPALRGQGIASAVLKQIIGRHTPIAAVVDRENDPAKALFRKLGFHISAILPSWFKADPNKWEIWIWK</sequence>
<protein>
    <submittedName>
        <fullName evidence="2">GNAT family N-acetyltransferase</fullName>
    </submittedName>
</protein>
<accession>A0A5P8M6C6</accession>
<dbReference type="AlphaFoldDB" id="A0A5P8M6C6"/>
<dbReference type="InterPro" id="IPR000182">
    <property type="entry name" value="GNAT_dom"/>
</dbReference>
<dbReference type="Proteomes" id="UP000326779">
    <property type="component" value="Chromosome"/>
</dbReference>
<evidence type="ECO:0000313" key="3">
    <source>
        <dbReference type="Proteomes" id="UP000326779"/>
    </source>
</evidence>
<dbReference type="PROSITE" id="PS51186">
    <property type="entry name" value="GNAT"/>
    <property type="match status" value="1"/>
</dbReference>
<organism evidence="2 3">
    <name type="scientific">Schleiferilactobacillus harbinensis</name>
    <dbReference type="NCBI Taxonomy" id="304207"/>
    <lineage>
        <taxon>Bacteria</taxon>
        <taxon>Bacillati</taxon>
        <taxon>Bacillota</taxon>
        <taxon>Bacilli</taxon>
        <taxon>Lactobacillales</taxon>
        <taxon>Lactobacillaceae</taxon>
        <taxon>Schleiferilactobacillus</taxon>
    </lineage>
</organism>
<dbReference type="GO" id="GO:0016747">
    <property type="term" value="F:acyltransferase activity, transferring groups other than amino-acyl groups"/>
    <property type="evidence" value="ECO:0007669"/>
    <property type="project" value="InterPro"/>
</dbReference>
<evidence type="ECO:0000259" key="1">
    <source>
        <dbReference type="PROSITE" id="PS51186"/>
    </source>
</evidence>
<proteinExistence type="predicted"/>
<dbReference type="Pfam" id="PF13302">
    <property type="entry name" value="Acetyltransf_3"/>
    <property type="match status" value="1"/>
</dbReference>
<feature type="domain" description="N-acetyltransferase" evidence="1">
    <location>
        <begin position="49"/>
        <end position="195"/>
    </location>
</feature>
<gene>
    <name evidence="2" type="ORF">D1010_12070</name>
</gene>
<dbReference type="SUPFAM" id="SSF55729">
    <property type="entry name" value="Acyl-CoA N-acyltransferases (Nat)"/>
    <property type="match status" value="1"/>
</dbReference>
<dbReference type="CDD" id="cd04301">
    <property type="entry name" value="NAT_SF"/>
    <property type="match status" value="1"/>
</dbReference>